<keyword evidence="2" id="KW-0547">Nucleotide-binding</keyword>
<keyword evidence="3" id="KW-0067">ATP-binding</keyword>
<feature type="transmembrane region" description="Helical" evidence="4">
    <location>
        <begin position="12"/>
        <end position="33"/>
    </location>
</feature>
<keyword evidence="4" id="KW-1133">Transmembrane helix</keyword>
<sequence length="382" mass="43414">MAHQVDQVEFVIIGISVGLALGILIAFLVFFGLRWYKKRAHLRRCANEHSIPSTTLPIRTNGLGTSTEFSASLTNSIAIQGSDKVHRSSPRSWWNHQNKDHLASASGILRYSYKDIQKATQNFTTILGQGSFGPVYKATMTTGEVAVKVLASDSKQGEREFQTEEVYPAIFECASHWDATIDSCLACQHDGGLCEWNVEVIASFLNLLDSNVPSREGDDGLRWRLKRSGIFHIRSFYIALRGSSPLVIFPWRGIWGVKAPQRVAFFVWCAAWGNILTCDNLMRQGYALVGWRCMCWCNGETVDHLLLDSPRAAELWNFVFCSFGIQWVLPGWVVDFLFGWQNWFRKHSSDVWNLVHLCLMWTVWQERNWCTSNNLESCESVS</sequence>
<evidence type="ECO:0000256" key="2">
    <source>
        <dbReference type="ARBA" id="ARBA00022741"/>
    </source>
</evidence>
<reference evidence="6" key="1">
    <citation type="submission" date="2018-02" db="EMBL/GenBank/DDBJ databases">
        <authorList>
            <person name="Cohen D.B."/>
            <person name="Kent A.D."/>
        </authorList>
    </citation>
    <scope>NUCLEOTIDE SEQUENCE</scope>
</reference>
<accession>A0A2N9H4D1</accession>
<keyword evidence="1" id="KW-0723">Serine/threonine-protein kinase</keyword>
<protein>
    <recommendedName>
        <fullName evidence="5">Reverse transcriptase zinc-binding domain-containing protein</fullName>
    </recommendedName>
</protein>
<name>A0A2N9H4D1_FAGSY</name>
<dbReference type="Pfam" id="PF13966">
    <property type="entry name" value="zf-RVT"/>
    <property type="match status" value="1"/>
</dbReference>
<dbReference type="GO" id="GO:0005524">
    <property type="term" value="F:ATP binding"/>
    <property type="evidence" value="ECO:0007669"/>
    <property type="project" value="UniProtKB-KW"/>
</dbReference>
<dbReference type="InterPro" id="IPR011009">
    <property type="entry name" value="Kinase-like_dom_sf"/>
</dbReference>
<dbReference type="InterPro" id="IPR026960">
    <property type="entry name" value="RVT-Znf"/>
</dbReference>
<keyword evidence="4" id="KW-0812">Transmembrane</keyword>
<dbReference type="GO" id="GO:0004674">
    <property type="term" value="F:protein serine/threonine kinase activity"/>
    <property type="evidence" value="ECO:0007669"/>
    <property type="project" value="UniProtKB-KW"/>
</dbReference>
<gene>
    <name evidence="6" type="ORF">FSB_LOCUS34784</name>
</gene>
<dbReference type="Gene3D" id="3.30.200.20">
    <property type="entry name" value="Phosphorylase Kinase, domain 1"/>
    <property type="match status" value="1"/>
</dbReference>
<evidence type="ECO:0000256" key="1">
    <source>
        <dbReference type="ARBA" id="ARBA00022527"/>
    </source>
</evidence>
<evidence type="ECO:0000256" key="4">
    <source>
        <dbReference type="SAM" id="Phobius"/>
    </source>
</evidence>
<keyword evidence="1" id="KW-0418">Kinase</keyword>
<proteinExistence type="predicted"/>
<evidence type="ECO:0000256" key="3">
    <source>
        <dbReference type="ARBA" id="ARBA00022840"/>
    </source>
</evidence>
<dbReference type="AlphaFoldDB" id="A0A2N9H4D1"/>
<dbReference type="EMBL" id="OIVN01002846">
    <property type="protein sequence ID" value="SPD06902.1"/>
    <property type="molecule type" value="Genomic_DNA"/>
</dbReference>
<dbReference type="SUPFAM" id="SSF56112">
    <property type="entry name" value="Protein kinase-like (PK-like)"/>
    <property type="match status" value="1"/>
</dbReference>
<dbReference type="PANTHER" id="PTHR47989">
    <property type="entry name" value="OS01G0750732 PROTEIN"/>
    <property type="match status" value="1"/>
</dbReference>
<evidence type="ECO:0000313" key="6">
    <source>
        <dbReference type="EMBL" id="SPD06902.1"/>
    </source>
</evidence>
<organism evidence="6">
    <name type="scientific">Fagus sylvatica</name>
    <name type="common">Beechnut</name>
    <dbReference type="NCBI Taxonomy" id="28930"/>
    <lineage>
        <taxon>Eukaryota</taxon>
        <taxon>Viridiplantae</taxon>
        <taxon>Streptophyta</taxon>
        <taxon>Embryophyta</taxon>
        <taxon>Tracheophyta</taxon>
        <taxon>Spermatophyta</taxon>
        <taxon>Magnoliopsida</taxon>
        <taxon>eudicotyledons</taxon>
        <taxon>Gunneridae</taxon>
        <taxon>Pentapetalae</taxon>
        <taxon>rosids</taxon>
        <taxon>fabids</taxon>
        <taxon>Fagales</taxon>
        <taxon>Fagaceae</taxon>
        <taxon>Fagus</taxon>
    </lineage>
</organism>
<feature type="domain" description="Reverse transcriptase zinc-binding" evidence="5">
    <location>
        <begin position="231"/>
        <end position="316"/>
    </location>
</feature>
<dbReference type="PANTHER" id="PTHR47989:SF43">
    <property type="entry name" value="CALCIUM_CALMODULIN-REGULATED RECEPTOR-LIKE KINASE 2"/>
    <property type="match status" value="1"/>
</dbReference>
<keyword evidence="4" id="KW-0472">Membrane</keyword>
<keyword evidence="1" id="KW-0808">Transferase</keyword>
<evidence type="ECO:0000259" key="5">
    <source>
        <dbReference type="Pfam" id="PF13966"/>
    </source>
</evidence>